<protein>
    <submittedName>
        <fullName evidence="3">Alpha/beta hydrolase</fullName>
    </submittedName>
</protein>
<reference evidence="3 4" key="1">
    <citation type="submission" date="2018-12" db="EMBL/GenBank/DDBJ databases">
        <title>Hymenobacter gummosus sp. nov., isolated from a spring.</title>
        <authorList>
            <person name="Nie L."/>
        </authorList>
    </citation>
    <scope>NUCLEOTIDE SEQUENCE [LARGE SCALE GENOMIC DNA]</scope>
    <source>
        <strain evidence="3 4">KCTC 52166</strain>
    </source>
</reference>
<dbReference type="EMBL" id="RXOF01000005">
    <property type="protein sequence ID" value="RTQ50020.1"/>
    <property type="molecule type" value="Genomic_DNA"/>
</dbReference>
<dbReference type="InterPro" id="IPR029058">
    <property type="entry name" value="AB_hydrolase_fold"/>
</dbReference>
<comment type="similarity">
    <text evidence="1">Belongs to the AB hydrolase superfamily. Bacterial non-heme haloperoxidase / perhydrolase family.</text>
</comment>
<feature type="domain" description="AB hydrolase-1" evidence="2">
    <location>
        <begin position="27"/>
        <end position="263"/>
    </location>
</feature>
<accession>A0A3S0HNI6</accession>
<dbReference type="InterPro" id="IPR000073">
    <property type="entry name" value="AB_hydrolase_1"/>
</dbReference>
<dbReference type="InterPro" id="IPR000639">
    <property type="entry name" value="Epox_hydrolase-like"/>
</dbReference>
<dbReference type="OrthoDB" id="9780932at2"/>
<dbReference type="PRINTS" id="PR00412">
    <property type="entry name" value="EPOXHYDRLASE"/>
</dbReference>
<dbReference type="PANTHER" id="PTHR43433:SF4">
    <property type="entry name" value="NON-HEME CHLOROPEROXIDASE-RELATED"/>
    <property type="match status" value="1"/>
</dbReference>
<evidence type="ECO:0000259" key="2">
    <source>
        <dbReference type="Pfam" id="PF00561"/>
    </source>
</evidence>
<name>A0A3S0HNI6_9BACT</name>
<organism evidence="3 4">
    <name type="scientific">Hymenobacter gummosus</name>
    <dbReference type="NCBI Taxonomy" id="1776032"/>
    <lineage>
        <taxon>Bacteria</taxon>
        <taxon>Pseudomonadati</taxon>
        <taxon>Bacteroidota</taxon>
        <taxon>Cytophagia</taxon>
        <taxon>Cytophagales</taxon>
        <taxon>Hymenobacteraceae</taxon>
        <taxon>Hymenobacter</taxon>
    </lineage>
</organism>
<dbReference type="GO" id="GO:0016787">
    <property type="term" value="F:hydrolase activity"/>
    <property type="evidence" value="ECO:0007669"/>
    <property type="project" value="UniProtKB-KW"/>
</dbReference>
<dbReference type="Pfam" id="PF00561">
    <property type="entry name" value="Abhydrolase_1"/>
    <property type="match status" value="1"/>
</dbReference>
<evidence type="ECO:0000313" key="4">
    <source>
        <dbReference type="Proteomes" id="UP000282184"/>
    </source>
</evidence>
<dbReference type="InterPro" id="IPR050471">
    <property type="entry name" value="AB_hydrolase"/>
</dbReference>
<evidence type="ECO:0000256" key="1">
    <source>
        <dbReference type="ARBA" id="ARBA00038128"/>
    </source>
</evidence>
<dbReference type="AlphaFoldDB" id="A0A3S0HNI6"/>
<sequence length="294" mass="32569">MSFIKAGQDARGNDINIFYQDWGQGDPVVLIHGWPADHQMWEHQSHSLAHYGKRVIAYDRRGFGKSDKPWGSYDYDVLADDLKALLDGLDLQNVTLVGFSMGGGEVARYMSRHGGARVSRVALVSAVTPFLLKTDDNPDGVPQEEFDKIIEGLRKDRPDFLQDFGKKFYGVGVVSKPVSQATLDWMQMLCLPAAPHATEECAKAFSSTDFRQDVRSIKVPTLIIHGTDDQTVPIKSSGDKTAELLPQATYIKYDGEPHGLFITSKDRLTQDLLDFTSGSTASGDNRYAVREPLA</sequence>
<dbReference type="PRINTS" id="PR00111">
    <property type="entry name" value="ABHYDROLASE"/>
</dbReference>
<keyword evidence="4" id="KW-1185">Reference proteome</keyword>
<dbReference type="Proteomes" id="UP000282184">
    <property type="component" value="Unassembled WGS sequence"/>
</dbReference>
<keyword evidence="3" id="KW-0378">Hydrolase</keyword>
<proteinExistence type="inferred from homology"/>
<gene>
    <name evidence="3" type="ORF">EJV47_10275</name>
</gene>
<dbReference type="RefSeq" id="WP_126693071.1">
    <property type="nucleotide sequence ID" value="NZ_RXOF01000005.1"/>
</dbReference>
<dbReference type="SUPFAM" id="SSF53474">
    <property type="entry name" value="alpha/beta-Hydrolases"/>
    <property type="match status" value="1"/>
</dbReference>
<dbReference type="Gene3D" id="3.40.50.1820">
    <property type="entry name" value="alpha/beta hydrolase"/>
    <property type="match status" value="1"/>
</dbReference>
<comment type="caution">
    <text evidence="3">The sequence shown here is derived from an EMBL/GenBank/DDBJ whole genome shotgun (WGS) entry which is preliminary data.</text>
</comment>
<evidence type="ECO:0000313" key="3">
    <source>
        <dbReference type="EMBL" id="RTQ50020.1"/>
    </source>
</evidence>
<dbReference type="FunFam" id="3.40.50.1820:FF:000205">
    <property type="entry name" value="Non-haem bromoperoxidase BPO-A2"/>
    <property type="match status" value="1"/>
</dbReference>
<dbReference type="PANTHER" id="PTHR43433">
    <property type="entry name" value="HYDROLASE, ALPHA/BETA FOLD FAMILY PROTEIN"/>
    <property type="match status" value="1"/>
</dbReference>